<name>A0ABX4MAE3_9ACTO</name>
<keyword evidence="4" id="KW-0788">Thiol protease</keyword>
<gene>
    <name evidence="6" type="ORF">BW737_009645</name>
</gene>
<evidence type="ECO:0000313" key="6">
    <source>
        <dbReference type="EMBL" id="PHP52409.1"/>
    </source>
</evidence>
<dbReference type="InterPro" id="IPR000064">
    <property type="entry name" value="NLP_P60_dom"/>
</dbReference>
<dbReference type="PROSITE" id="PS51935">
    <property type="entry name" value="NLPC_P60"/>
    <property type="match status" value="1"/>
</dbReference>
<comment type="caution">
    <text evidence="6">The sequence shown here is derived from an EMBL/GenBank/DDBJ whole genome shotgun (WGS) entry which is preliminary data.</text>
</comment>
<dbReference type="Proteomes" id="UP000194577">
    <property type="component" value="Unassembled WGS sequence"/>
</dbReference>
<proteinExistence type="inferred from homology"/>
<keyword evidence="7" id="KW-1185">Reference proteome</keyword>
<comment type="similarity">
    <text evidence="1">Belongs to the peptidase C40 family.</text>
</comment>
<evidence type="ECO:0000259" key="5">
    <source>
        <dbReference type="PROSITE" id="PS51935"/>
    </source>
</evidence>
<dbReference type="Pfam" id="PF00877">
    <property type="entry name" value="NLPC_P60"/>
    <property type="match status" value="1"/>
</dbReference>
<keyword evidence="3" id="KW-0378">Hydrolase</keyword>
<accession>A0ABX4MAE3</accession>
<dbReference type="Gene3D" id="3.90.1720.10">
    <property type="entry name" value="endopeptidase domain like (from Nostoc punctiforme)"/>
    <property type="match status" value="1"/>
</dbReference>
<dbReference type="PANTHER" id="PTHR47359:SF3">
    <property type="entry name" value="NLP_P60 DOMAIN-CONTAINING PROTEIN-RELATED"/>
    <property type="match status" value="1"/>
</dbReference>
<sequence>MLADTSPSIVKVEKGYQMAFQANTGVLVLYGSAVKANTGLKMMAGTSPSVCRLSNGTIVAAYQASNGSLSVWSSKTGARDLKLGMRKGTSPCIAPGPNGAYRIAFQANTTSLWTYGSATGAGHDHKLGMMPGTSPSIAWVGGGYQTAFQANTGELWVTGDVYSSRLGNKLDSKSSPAIAKGGGNNTYRIAFQGSGHSLQHWDSAKGFSSYKLGMKQGTSPAITGLASGGYHVAFQANTGSLWTAGSGSSQGNMRLGMNNSTSPAICSDTLSSASSGSTAGDKAVEAARSYIGVPYKWGGESRSGVDCSGLTMLAWRSAGVSLTHKASAQYNQGTRISRAQARAGDLLFWSSNGTAAGIHHVAIYVGNNKMIHAPSPGRTVCEVTVYTSGIMPYAVRPK</sequence>
<dbReference type="EMBL" id="MTPX02000046">
    <property type="protein sequence ID" value="PHP52409.1"/>
    <property type="molecule type" value="Genomic_DNA"/>
</dbReference>
<organism evidence="6 7">
    <name type="scientific">Actinomyces ruminis</name>
    <dbReference type="NCBI Taxonomy" id="1937003"/>
    <lineage>
        <taxon>Bacteria</taxon>
        <taxon>Bacillati</taxon>
        <taxon>Actinomycetota</taxon>
        <taxon>Actinomycetes</taxon>
        <taxon>Actinomycetales</taxon>
        <taxon>Actinomycetaceae</taxon>
        <taxon>Actinomyces</taxon>
    </lineage>
</organism>
<evidence type="ECO:0000256" key="1">
    <source>
        <dbReference type="ARBA" id="ARBA00007074"/>
    </source>
</evidence>
<evidence type="ECO:0000313" key="7">
    <source>
        <dbReference type="Proteomes" id="UP000194577"/>
    </source>
</evidence>
<dbReference type="InterPro" id="IPR038765">
    <property type="entry name" value="Papain-like_cys_pep_sf"/>
</dbReference>
<evidence type="ECO:0000256" key="3">
    <source>
        <dbReference type="ARBA" id="ARBA00022801"/>
    </source>
</evidence>
<dbReference type="InterPro" id="IPR051794">
    <property type="entry name" value="PG_Endopeptidase_C40"/>
</dbReference>
<evidence type="ECO:0000256" key="2">
    <source>
        <dbReference type="ARBA" id="ARBA00022670"/>
    </source>
</evidence>
<reference evidence="6 7" key="1">
    <citation type="submission" date="2017-10" db="EMBL/GenBank/DDBJ databases">
        <title>Draft genome sequence of cellulolytic Actinomyces sp CtC72 isolated from cattle rumen fluid.</title>
        <authorList>
            <person name="Joshi A.J."/>
            <person name="Vasudevan G."/>
            <person name="Lanjekar V.B."/>
            <person name="Hivarkar S."/>
            <person name="Engineer A."/>
            <person name="Pore S.D."/>
            <person name="Dhakephalkar P.K."/>
            <person name="Dagar S."/>
        </authorList>
    </citation>
    <scope>NUCLEOTIDE SEQUENCE [LARGE SCALE GENOMIC DNA]</scope>
    <source>
        <strain evidence="7">CtC72</strain>
    </source>
</reference>
<dbReference type="PANTHER" id="PTHR47359">
    <property type="entry name" value="PEPTIDOGLYCAN DL-ENDOPEPTIDASE CWLO"/>
    <property type="match status" value="1"/>
</dbReference>
<keyword evidence="2" id="KW-0645">Protease</keyword>
<protein>
    <submittedName>
        <fullName evidence="6">NlpC/P60 family protein</fullName>
    </submittedName>
</protein>
<evidence type="ECO:0000256" key="4">
    <source>
        <dbReference type="ARBA" id="ARBA00022807"/>
    </source>
</evidence>
<dbReference type="SUPFAM" id="SSF54001">
    <property type="entry name" value="Cysteine proteinases"/>
    <property type="match status" value="1"/>
</dbReference>
<feature type="domain" description="NlpC/P60" evidence="5">
    <location>
        <begin position="277"/>
        <end position="398"/>
    </location>
</feature>